<dbReference type="InterPro" id="IPR040442">
    <property type="entry name" value="Pyrv_kinase-like_dom_sf"/>
</dbReference>
<dbReference type="InterPro" id="IPR015813">
    <property type="entry name" value="Pyrv/PenolPyrv_kinase-like_dom"/>
</dbReference>
<evidence type="ECO:0000256" key="4">
    <source>
        <dbReference type="ARBA" id="ARBA00023239"/>
    </source>
</evidence>
<dbReference type="OrthoDB" id="4078635at2759"/>
<dbReference type="InterPro" id="IPR006254">
    <property type="entry name" value="Isocitrate_lyase"/>
</dbReference>
<dbReference type="GO" id="GO:0019752">
    <property type="term" value="P:carboxylic acid metabolic process"/>
    <property type="evidence" value="ECO:0007669"/>
    <property type="project" value="InterPro"/>
</dbReference>
<feature type="binding site" evidence="5">
    <location>
        <position position="156"/>
    </location>
    <ligand>
        <name>Mg(2+)</name>
        <dbReference type="ChEBI" id="CHEBI:18420"/>
    </ligand>
</feature>
<evidence type="ECO:0000256" key="2">
    <source>
        <dbReference type="ARBA" id="ARBA00005704"/>
    </source>
</evidence>
<evidence type="ECO:0000313" key="6">
    <source>
        <dbReference type="EMBL" id="WWD17020.1"/>
    </source>
</evidence>
<comment type="similarity">
    <text evidence="2">Belongs to the isocitrate lyase/PEP mutase superfamily. Isocitrate lyase family.</text>
</comment>
<comment type="catalytic activity">
    <reaction evidence="1">
        <text>(2S,3R)-3-hydroxybutane-1,2,3-tricarboxylate = pyruvate + succinate</text>
        <dbReference type="Rhea" id="RHEA:16809"/>
        <dbReference type="ChEBI" id="CHEBI:15361"/>
        <dbReference type="ChEBI" id="CHEBI:30031"/>
        <dbReference type="ChEBI" id="CHEBI:57429"/>
        <dbReference type="EC" id="4.1.3.30"/>
    </reaction>
</comment>
<dbReference type="EC" id="4.1.3.30" evidence="3"/>
<organism evidence="6 7">
    <name type="scientific">Kwoniella shandongensis</name>
    <dbReference type="NCBI Taxonomy" id="1734106"/>
    <lineage>
        <taxon>Eukaryota</taxon>
        <taxon>Fungi</taxon>
        <taxon>Dikarya</taxon>
        <taxon>Basidiomycota</taxon>
        <taxon>Agaricomycotina</taxon>
        <taxon>Tremellomycetes</taxon>
        <taxon>Tremellales</taxon>
        <taxon>Cryptococcaceae</taxon>
        <taxon>Kwoniella</taxon>
    </lineage>
</organism>
<dbReference type="PANTHER" id="PTHR21631">
    <property type="entry name" value="ISOCITRATE LYASE/MALATE SYNTHASE"/>
    <property type="match status" value="1"/>
</dbReference>
<name>A0A5M6BUN0_9TREE</name>
<dbReference type="Gene3D" id="1.10.10.850">
    <property type="match status" value="1"/>
</dbReference>
<gene>
    <name evidence="6" type="ORF">CI109_101456</name>
</gene>
<accession>A0A5M6BUN0</accession>
<keyword evidence="5" id="KW-0460">Magnesium</keyword>
<sequence length="494" mass="54603">MSSSTEEWLSPSSIQEWWTTPSQSSLNRPYSADTVASLRDAFPENHHSNVMALKLREVFERAQKEGRVNLGLGVVDARSLELFKEAGLKTAYVSAQSYSTSSDSGSDITEHTSYTIPKRVQSLYRSQLHHSRTARLVAGQDQSNYASPDIIPLIADAGSGAESGLGHDHIAIMKLVKLFVQSGVAGIHIDDSLVGSRETDGEEVKVIVPMNEFLRRLTSVKLQLDVMGSEIVSIARTDAATATHITSTIDARDRPFILSATRPLSHDYVHCEGRSGQDEWKREAHLLSLDEAFKLHTTTSSITGVYERYLVETRGMNTSEAFRVAENLSPGFYWNSESPRTVEGYYPYRGGVDAAISRSVNVAPVADVVWACSHSYDETEAEKFALEVQGKWPGKWMAYDINLVGKAADEDNTIKAIPAKLASLGYIWQLLPLTNPVSLKLINHDPLTTYLNHIVRPAGKNVHHDGTSSEWWWKVMGKLADTSADAIGEKLNKQ</sequence>
<keyword evidence="5" id="KW-0479">Metal-binding</keyword>
<keyword evidence="4 6" id="KW-0456">Lyase</keyword>
<dbReference type="KEGG" id="ksn:43590448"/>
<protein>
    <recommendedName>
        <fullName evidence="3">methylisocitrate lyase</fullName>
        <ecNumber evidence="3">4.1.3.30</ecNumber>
    </recommendedName>
</protein>
<dbReference type="GO" id="GO:0046421">
    <property type="term" value="F:methylisocitrate lyase activity"/>
    <property type="evidence" value="ECO:0007669"/>
    <property type="project" value="UniProtKB-EC"/>
</dbReference>
<dbReference type="Proteomes" id="UP000322225">
    <property type="component" value="Chromosome 3"/>
</dbReference>
<evidence type="ECO:0000256" key="3">
    <source>
        <dbReference type="ARBA" id="ARBA00012260"/>
    </source>
</evidence>
<reference evidence="6" key="1">
    <citation type="submission" date="2017-08" db="EMBL/GenBank/DDBJ databases">
        <authorList>
            <person name="Cuomo C."/>
            <person name="Billmyre B."/>
            <person name="Heitman J."/>
        </authorList>
    </citation>
    <scope>NUCLEOTIDE SEQUENCE</scope>
    <source>
        <strain evidence="6">CBS 12478</strain>
    </source>
</reference>
<dbReference type="EMBL" id="CP144053">
    <property type="protein sequence ID" value="WWD17020.1"/>
    <property type="molecule type" value="Genomic_DNA"/>
</dbReference>
<dbReference type="GO" id="GO:0004451">
    <property type="term" value="F:isocitrate lyase activity"/>
    <property type="evidence" value="ECO:0007669"/>
    <property type="project" value="InterPro"/>
</dbReference>
<dbReference type="Pfam" id="PF00463">
    <property type="entry name" value="ICL"/>
    <property type="match status" value="1"/>
</dbReference>
<dbReference type="PANTHER" id="PTHR21631:SF3">
    <property type="entry name" value="BIFUNCTIONAL GLYOXYLATE CYCLE PROTEIN"/>
    <property type="match status" value="1"/>
</dbReference>
<dbReference type="GeneID" id="43590448"/>
<evidence type="ECO:0000313" key="7">
    <source>
        <dbReference type="Proteomes" id="UP000322225"/>
    </source>
</evidence>
<dbReference type="RefSeq" id="XP_031859504.1">
    <property type="nucleotide sequence ID" value="XM_032006291.1"/>
</dbReference>
<evidence type="ECO:0000256" key="1">
    <source>
        <dbReference type="ARBA" id="ARBA00001050"/>
    </source>
</evidence>
<proteinExistence type="inferred from homology"/>
<comment type="cofactor">
    <cofactor evidence="5">
        <name>Mg(2+)</name>
        <dbReference type="ChEBI" id="CHEBI:18420"/>
    </cofactor>
    <text evidence="5">Can also use Mn(2+) ion.</text>
</comment>
<dbReference type="Gene3D" id="3.20.20.60">
    <property type="entry name" value="Phosphoenolpyruvate-binding domains"/>
    <property type="match status" value="1"/>
</dbReference>
<dbReference type="SUPFAM" id="SSF51621">
    <property type="entry name" value="Phosphoenolpyruvate/pyruvate domain"/>
    <property type="match status" value="1"/>
</dbReference>
<evidence type="ECO:0000256" key="5">
    <source>
        <dbReference type="PIRSR" id="PIRSR001362-3"/>
    </source>
</evidence>
<dbReference type="GO" id="GO:0046872">
    <property type="term" value="F:metal ion binding"/>
    <property type="evidence" value="ECO:0007669"/>
    <property type="project" value="UniProtKB-KW"/>
</dbReference>
<dbReference type="AlphaFoldDB" id="A0A5M6BUN0"/>
<dbReference type="PIRSF" id="PIRSF001362">
    <property type="entry name" value="Isocit_lyase"/>
    <property type="match status" value="1"/>
</dbReference>
<keyword evidence="7" id="KW-1185">Reference proteome</keyword>
<reference evidence="6" key="2">
    <citation type="submission" date="2024-01" db="EMBL/GenBank/DDBJ databases">
        <title>Comparative genomics of Cryptococcus and Kwoniella reveals pathogenesis evolution and contrasting modes of karyotype evolution via chromosome fusion or intercentromeric recombination.</title>
        <authorList>
            <person name="Coelho M.A."/>
            <person name="David-Palma M."/>
            <person name="Shea T."/>
            <person name="Bowers K."/>
            <person name="McGinley-Smith S."/>
            <person name="Mohammad A.W."/>
            <person name="Gnirke A."/>
            <person name="Yurkov A.M."/>
            <person name="Nowrousian M."/>
            <person name="Sun S."/>
            <person name="Cuomo C.A."/>
            <person name="Heitman J."/>
        </authorList>
    </citation>
    <scope>NUCLEOTIDE SEQUENCE</scope>
    <source>
        <strain evidence="6">CBS 12478</strain>
    </source>
</reference>